<sequence>MVPATKVGPWGPPDSYLMVPATKVGLWVSMHGTTEGVWIYSCILQWGLPTYPSVRDQAVRSSCGFIAASFSGDCLRTLT</sequence>
<accession>A0ABQ7EGD9</accession>
<proteinExistence type="predicted"/>
<reference evidence="1 2" key="1">
    <citation type="journal article" date="2020" name="BMC Genomics">
        <title>Intraspecific diversification of the crop wild relative Brassica cretica Lam. using demographic model selection.</title>
        <authorList>
            <person name="Kioukis A."/>
            <person name="Michalopoulou V.A."/>
            <person name="Briers L."/>
            <person name="Pirintsos S."/>
            <person name="Studholme D.J."/>
            <person name="Pavlidis P."/>
            <person name="Sarris P.F."/>
        </authorList>
    </citation>
    <scope>NUCLEOTIDE SEQUENCE [LARGE SCALE GENOMIC DNA]</scope>
    <source>
        <strain evidence="2">cv. PFS-1207/04</strain>
    </source>
</reference>
<protein>
    <submittedName>
        <fullName evidence="1">Uncharacterized protein</fullName>
    </submittedName>
</protein>
<dbReference type="EMBL" id="QGKV02000299">
    <property type="protein sequence ID" value="KAF3595590.1"/>
    <property type="molecule type" value="Genomic_DNA"/>
</dbReference>
<evidence type="ECO:0000313" key="1">
    <source>
        <dbReference type="EMBL" id="KAF3595590.1"/>
    </source>
</evidence>
<keyword evidence="2" id="KW-1185">Reference proteome</keyword>
<gene>
    <name evidence="1" type="ORF">DY000_02025121</name>
</gene>
<comment type="caution">
    <text evidence="1">The sequence shown here is derived from an EMBL/GenBank/DDBJ whole genome shotgun (WGS) entry which is preliminary data.</text>
</comment>
<name>A0ABQ7EGD9_BRACR</name>
<dbReference type="Proteomes" id="UP000266723">
    <property type="component" value="Unassembled WGS sequence"/>
</dbReference>
<evidence type="ECO:0000313" key="2">
    <source>
        <dbReference type="Proteomes" id="UP000266723"/>
    </source>
</evidence>
<organism evidence="1 2">
    <name type="scientific">Brassica cretica</name>
    <name type="common">Mustard</name>
    <dbReference type="NCBI Taxonomy" id="69181"/>
    <lineage>
        <taxon>Eukaryota</taxon>
        <taxon>Viridiplantae</taxon>
        <taxon>Streptophyta</taxon>
        <taxon>Embryophyta</taxon>
        <taxon>Tracheophyta</taxon>
        <taxon>Spermatophyta</taxon>
        <taxon>Magnoliopsida</taxon>
        <taxon>eudicotyledons</taxon>
        <taxon>Gunneridae</taxon>
        <taxon>Pentapetalae</taxon>
        <taxon>rosids</taxon>
        <taxon>malvids</taxon>
        <taxon>Brassicales</taxon>
        <taxon>Brassicaceae</taxon>
        <taxon>Brassiceae</taxon>
        <taxon>Brassica</taxon>
    </lineage>
</organism>